<dbReference type="RefSeq" id="WP_083069317.1">
    <property type="nucleotide sequence ID" value="NZ_CBCPHS010000007.1"/>
</dbReference>
<organism evidence="1 2">
    <name type="scientific">Aerococcus viridans</name>
    <dbReference type="NCBI Taxonomy" id="1377"/>
    <lineage>
        <taxon>Bacteria</taxon>
        <taxon>Bacillati</taxon>
        <taxon>Bacillota</taxon>
        <taxon>Bacilli</taxon>
        <taxon>Lactobacillales</taxon>
        <taxon>Aerococcaceae</taxon>
        <taxon>Aerococcus</taxon>
    </lineage>
</organism>
<dbReference type="EMBL" id="NBTM02000001">
    <property type="protein sequence ID" value="PNL91938.1"/>
    <property type="molecule type" value="Genomic_DNA"/>
</dbReference>
<evidence type="ECO:0000313" key="2">
    <source>
        <dbReference type="Proteomes" id="UP000192813"/>
    </source>
</evidence>
<comment type="caution">
    <text evidence="1">The sequence shown here is derived from an EMBL/GenBank/DDBJ whole genome shotgun (WGS) entry which is preliminary data.</text>
</comment>
<dbReference type="Proteomes" id="UP000192813">
    <property type="component" value="Unassembled WGS sequence"/>
</dbReference>
<gene>
    <name evidence="1" type="ORF">A6J77_006745</name>
</gene>
<proteinExistence type="predicted"/>
<reference evidence="2" key="1">
    <citation type="submission" date="2017-12" db="EMBL/GenBank/DDBJ databases">
        <title>FDA dAtabase for Regulatory Grade micrObial Sequences (FDA-ARGOS): Supporting development and validation of Infectious Disease Dx tests.</title>
        <authorList>
            <person name="Hoffmann M."/>
            <person name="Allard M."/>
            <person name="Evans P."/>
            <person name="Brown E."/>
            <person name="Tallon L."/>
            <person name="Sadzewicz L."/>
            <person name="Sengamalay N."/>
            <person name="Ott S."/>
            <person name="Godinez A."/>
            <person name="Nagaraj S."/>
            <person name="Vavikolanu K."/>
            <person name="Aluvathingal J."/>
            <person name="Nadendla S."/>
            <person name="Sichtig H."/>
        </authorList>
    </citation>
    <scope>NUCLEOTIDE SEQUENCE [LARGE SCALE GENOMIC DNA]</scope>
    <source>
        <strain evidence="2">FDAARGOS_249</strain>
    </source>
</reference>
<accession>A0A2J9PNM1</accession>
<evidence type="ECO:0000313" key="1">
    <source>
        <dbReference type="EMBL" id="PNL91938.1"/>
    </source>
</evidence>
<protein>
    <submittedName>
        <fullName evidence="1">Uncharacterized protein</fullName>
    </submittedName>
</protein>
<dbReference type="AlphaFoldDB" id="A0A2J9PNM1"/>
<name>A0A2J9PNM1_9LACT</name>
<sequence>MSAKIKTPKLVQTLAMTGSLSYSSSYMSDTDSRVQLYSNSLERDITQQADADFINTQVIEEEVSRFIQENLHKSLPFHLNIYKDENDYVYVDLTANEDNAIEIYNYSKALNEFASQKQKNFIFVIGE</sequence>